<organism evidence="2 3">
    <name type="scientific">Frankia nepalensis</name>
    <dbReference type="NCBI Taxonomy" id="1836974"/>
    <lineage>
        <taxon>Bacteria</taxon>
        <taxon>Bacillati</taxon>
        <taxon>Actinomycetota</taxon>
        <taxon>Actinomycetes</taxon>
        <taxon>Frankiales</taxon>
        <taxon>Frankiaceae</taxon>
        <taxon>Frankia</taxon>
    </lineage>
</organism>
<comment type="caution">
    <text evidence="2">The sequence shown here is derived from an EMBL/GenBank/DDBJ whole genome shotgun (WGS) entry which is preliminary data.</text>
</comment>
<dbReference type="AlphaFoldDB" id="A0A937UTY1"/>
<keyword evidence="1" id="KW-1133">Transmembrane helix</keyword>
<dbReference type="EMBL" id="JAEACQ010000251">
    <property type="protein sequence ID" value="MBL7630511.1"/>
    <property type="molecule type" value="Genomic_DNA"/>
</dbReference>
<reference evidence="2" key="1">
    <citation type="submission" date="2020-12" db="EMBL/GenBank/DDBJ databases">
        <title>Genomic characterization of non-nitrogen-fixing Frankia strains.</title>
        <authorList>
            <person name="Carlos-Shanley C."/>
            <person name="Guerra T."/>
            <person name="Hahn D."/>
        </authorList>
    </citation>
    <scope>NUCLEOTIDE SEQUENCE</scope>
    <source>
        <strain evidence="2">CN6</strain>
    </source>
</reference>
<accession>A0A937UTY1</accession>
<feature type="transmembrane region" description="Helical" evidence="1">
    <location>
        <begin position="21"/>
        <end position="41"/>
    </location>
</feature>
<protein>
    <submittedName>
        <fullName evidence="2">Uncharacterized protein</fullName>
    </submittedName>
</protein>
<evidence type="ECO:0000256" key="1">
    <source>
        <dbReference type="SAM" id="Phobius"/>
    </source>
</evidence>
<evidence type="ECO:0000313" key="2">
    <source>
        <dbReference type="EMBL" id="MBL7630511.1"/>
    </source>
</evidence>
<keyword evidence="1" id="KW-0812">Transmembrane</keyword>
<name>A0A937UTY1_9ACTN</name>
<dbReference type="RefSeq" id="WP_203002083.1">
    <property type="nucleotide sequence ID" value="NZ_JADWYU010000140.1"/>
</dbReference>
<keyword evidence="1" id="KW-0472">Membrane</keyword>
<dbReference type="Proteomes" id="UP000604475">
    <property type="component" value="Unassembled WGS sequence"/>
</dbReference>
<proteinExistence type="predicted"/>
<sequence length="218" mass="22059">MAGRRKEYRTWDELSVAERRRGLTVLGGIGLLTVGAVVWLFGDTSATTPRGAPAPPTGAAVVEVAATRDAGPSLDEWYAAIDGHRREIGAAEVDVRRAIADANGVALQPACALLSTQASAADGVAVATPAGEPGEAWSEGLRAFKQATRWCAQLFDGTQIPPPTLLQETTTSLDAADTAWAKLAPLTDATADGDDATLAVPSAAAGAGVPASAGAAAS</sequence>
<keyword evidence="3" id="KW-1185">Reference proteome</keyword>
<gene>
    <name evidence="2" type="ORF">I7412_25795</name>
</gene>
<evidence type="ECO:0000313" key="3">
    <source>
        <dbReference type="Proteomes" id="UP000604475"/>
    </source>
</evidence>